<dbReference type="EMBL" id="CP163440">
    <property type="protein sequence ID" value="XDQ64609.1"/>
    <property type="molecule type" value="Genomic_DNA"/>
</dbReference>
<feature type="compositionally biased region" description="Polar residues" evidence="1">
    <location>
        <begin position="36"/>
        <end position="46"/>
    </location>
</feature>
<feature type="region of interest" description="Disordered" evidence="1">
    <location>
        <begin position="32"/>
        <end position="56"/>
    </location>
</feature>
<dbReference type="RefSeq" id="WP_369261220.1">
    <property type="nucleotide sequence ID" value="NZ_CP163440.1"/>
</dbReference>
<proteinExistence type="predicted"/>
<accession>A0AB39SGX5</accession>
<gene>
    <name evidence="2" type="ORF">AB5J50_29405</name>
</gene>
<sequence length="96" mass="10648">MTSEASSHLYRATVDGTRETFLILDEESGAVRLTDPQGNPTGTMRMNLSDGKVDSTVEKTPESQSEVDDFSLMAAHLAAQWKRQGRAPEEIRKFFA</sequence>
<dbReference type="AlphaFoldDB" id="A0AB39SGX5"/>
<organism evidence="2">
    <name type="scientific">Streptomyces sp. R35</name>
    <dbReference type="NCBI Taxonomy" id="3238630"/>
    <lineage>
        <taxon>Bacteria</taxon>
        <taxon>Bacillati</taxon>
        <taxon>Actinomycetota</taxon>
        <taxon>Actinomycetes</taxon>
        <taxon>Kitasatosporales</taxon>
        <taxon>Streptomycetaceae</taxon>
        <taxon>Streptomyces</taxon>
    </lineage>
</organism>
<evidence type="ECO:0000256" key="1">
    <source>
        <dbReference type="SAM" id="MobiDB-lite"/>
    </source>
</evidence>
<evidence type="ECO:0000313" key="2">
    <source>
        <dbReference type="EMBL" id="XDQ64609.1"/>
    </source>
</evidence>
<reference evidence="2" key="1">
    <citation type="submission" date="2024-07" db="EMBL/GenBank/DDBJ databases">
        <authorList>
            <person name="Yu S.T."/>
        </authorList>
    </citation>
    <scope>NUCLEOTIDE SEQUENCE</scope>
    <source>
        <strain evidence="2">R35</strain>
    </source>
</reference>
<protein>
    <submittedName>
        <fullName evidence="2">Uncharacterized protein</fullName>
    </submittedName>
</protein>
<name>A0AB39SGX5_9ACTN</name>